<protein>
    <submittedName>
        <fullName evidence="2">Uncharacterized protein</fullName>
    </submittedName>
</protein>
<sequence length="65" mass="7156">MVKEQERIISETEDEWASTPATPGADINTKAYEMSRLPRSGGNFGIGNGSYFLEWSGSMKNLLSV</sequence>
<accession>A0A1B7P5H5</accession>
<comment type="caution">
    <text evidence="2">The sequence shown here is derived from an EMBL/GenBank/DDBJ whole genome shotgun (WGS) entry which is preliminary data.</text>
</comment>
<name>A0A1B7P5H5_9EURO</name>
<feature type="compositionally biased region" description="Basic and acidic residues" evidence="1">
    <location>
        <begin position="1"/>
        <end position="10"/>
    </location>
</feature>
<feature type="region of interest" description="Disordered" evidence="1">
    <location>
        <begin position="1"/>
        <end position="29"/>
    </location>
</feature>
<organism evidence="2 3">
    <name type="scientific">Emergomyces africanus</name>
    <dbReference type="NCBI Taxonomy" id="1955775"/>
    <lineage>
        <taxon>Eukaryota</taxon>
        <taxon>Fungi</taxon>
        <taxon>Dikarya</taxon>
        <taxon>Ascomycota</taxon>
        <taxon>Pezizomycotina</taxon>
        <taxon>Eurotiomycetes</taxon>
        <taxon>Eurotiomycetidae</taxon>
        <taxon>Onygenales</taxon>
        <taxon>Ajellomycetaceae</taxon>
        <taxon>Emergomyces</taxon>
    </lineage>
</organism>
<evidence type="ECO:0000256" key="1">
    <source>
        <dbReference type="SAM" id="MobiDB-lite"/>
    </source>
</evidence>
<dbReference type="AlphaFoldDB" id="A0A1B7P5H5"/>
<keyword evidence="3" id="KW-1185">Reference proteome</keyword>
<proteinExistence type="predicted"/>
<dbReference type="Proteomes" id="UP000091918">
    <property type="component" value="Unassembled WGS sequence"/>
</dbReference>
<reference evidence="2 3" key="1">
    <citation type="submission" date="2015-07" db="EMBL/GenBank/DDBJ databases">
        <title>Emmonsia species relationships and genome sequence.</title>
        <authorList>
            <person name="Cuomo C.A."/>
            <person name="Schwartz I.S."/>
            <person name="Kenyon C."/>
            <person name="de Hoog G.S."/>
            <person name="Govender N.P."/>
            <person name="Botha A."/>
            <person name="Moreno L."/>
            <person name="de Vries M."/>
            <person name="Munoz J.F."/>
            <person name="Stielow J.B."/>
        </authorList>
    </citation>
    <scope>NUCLEOTIDE SEQUENCE [LARGE SCALE GENOMIC DNA]</scope>
    <source>
        <strain evidence="2 3">CBS 136260</strain>
    </source>
</reference>
<dbReference type="EMBL" id="LGUA01000090">
    <property type="protein sequence ID" value="OAX84270.1"/>
    <property type="molecule type" value="Genomic_DNA"/>
</dbReference>
<gene>
    <name evidence="2" type="ORF">ACJ72_01359</name>
</gene>
<evidence type="ECO:0000313" key="2">
    <source>
        <dbReference type="EMBL" id="OAX84270.1"/>
    </source>
</evidence>
<evidence type="ECO:0000313" key="3">
    <source>
        <dbReference type="Proteomes" id="UP000091918"/>
    </source>
</evidence>